<dbReference type="CDD" id="cd06502">
    <property type="entry name" value="TA_like"/>
    <property type="match status" value="1"/>
</dbReference>
<sequence>MDIDLRSDTLTRPTPAMHEAMMSAKVGDDMFGEDPTVAALEEKAARMFGRDAALYCASGTMTNQIGIRLHCQIQDEVICHKYSHIYLYESGGIMANAGASVRLLEGDRGLITAKDVEAAIQPDDIHSPVSRLVSLENTMNKGGGSCYDMDEIWAIRETCHEHGLALHLDGARLFNALVAKGQNAKEYGEVFDTISICLSKGLGAPVGSLLIGGHDDIKRARRIRKVMGGAWRQAGYIAAAGLYALEHHIERLVEDHNKAKEMAKVLRGLNYVEEVLPCETNILIFKLTDKYTNSTFLNKLAENGILAFGFGPQLIRFVTHYDFTDDHLTKTIEVLKKL</sequence>
<organism evidence="5 6">
    <name type="scientific">Roseivirga thermotolerans</name>
    <dbReference type="NCBI Taxonomy" id="1758176"/>
    <lineage>
        <taxon>Bacteria</taxon>
        <taxon>Pseudomonadati</taxon>
        <taxon>Bacteroidota</taxon>
        <taxon>Cytophagia</taxon>
        <taxon>Cytophagales</taxon>
        <taxon>Roseivirgaceae</taxon>
        <taxon>Roseivirga</taxon>
    </lineage>
</organism>
<dbReference type="InterPro" id="IPR015424">
    <property type="entry name" value="PyrdxlP-dep_Trfase"/>
</dbReference>
<accession>A0ABQ3I0P6</accession>
<evidence type="ECO:0000256" key="3">
    <source>
        <dbReference type="ARBA" id="ARBA00022898"/>
    </source>
</evidence>
<proteinExistence type="inferred from homology"/>
<dbReference type="SUPFAM" id="SSF53383">
    <property type="entry name" value="PLP-dependent transferases"/>
    <property type="match status" value="1"/>
</dbReference>
<evidence type="ECO:0000256" key="2">
    <source>
        <dbReference type="ARBA" id="ARBA00006966"/>
    </source>
</evidence>
<feature type="domain" description="Aromatic amino acid beta-eliminating lyase/threonine aldolase" evidence="4">
    <location>
        <begin position="4"/>
        <end position="283"/>
    </location>
</feature>
<dbReference type="Pfam" id="PF01212">
    <property type="entry name" value="Beta_elim_lyase"/>
    <property type="match status" value="1"/>
</dbReference>
<name>A0ABQ3I0P6_9BACT</name>
<comment type="cofactor">
    <cofactor evidence="1">
        <name>pyridoxal 5'-phosphate</name>
        <dbReference type="ChEBI" id="CHEBI:597326"/>
    </cofactor>
</comment>
<gene>
    <name evidence="5" type="primary">ltaE</name>
    <name evidence="5" type="ORF">GCM10011340_01610</name>
</gene>
<dbReference type="PANTHER" id="PTHR48097">
    <property type="entry name" value="L-THREONINE ALDOLASE-RELATED"/>
    <property type="match status" value="1"/>
</dbReference>
<comment type="similarity">
    <text evidence="2">Belongs to the threonine aldolase family.</text>
</comment>
<comment type="caution">
    <text evidence="5">The sequence shown here is derived from an EMBL/GenBank/DDBJ whole genome shotgun (WGS) entry which is preliminary data.</text>
</comment>
<dbReference type="InterPro" id="IPR023603">
    <property type="entry name" value="Low_specificity_L-TA-like"/>
</dbReference>
<evidence type="ECO:0000313" key="6">
    <source>
        <dbReference type="Proteomes" id="UP000658258"/>
    </source>
</evidence>
<keyword evidence="3" id="KW-0663">Pyridoxal phosphate</keyword>
<dbReference type="Gene3D" id="3.40.640.10">
    <property type="entry name" value="Type I PLP-dependent aspartate aminotransferase-like (Major domain)"/>
    <property type="match status" value="1"/>
</dbReference>
<keyword evidence="6" id="KW-1185">Reference proteome</keyword>
<dbReference type="RefSeq" id="WP_189628288.1">
    <property type="nucleotide sequence ID" value="NZ_BNAG01000001.1"/>
</dbReference>
<dbReference type="Gene3D" id="3.90.1150.10">
    <property type="entry name" value="Aspartate Aminotransferase, domain 1"/>
    <property type="match status" value="1"/>
</dbReference>
<dbReference type="Proteomes" id="UP000658258">
    <property type="component" value="Unassembled WGS sequence"/>
</dbReference>
<evidence type="ECO:0000256" key="1">
    <source>
        <dbReference type="ARBA" id="ARBA00001933"/>
    </source>
</evidence>
<dbReference type="PANTHER" id="PTHR48097:SF9">
    <property type="entry name" value="L-THREONINE ALDOLASE"/>
    <property type="match status" value="1"/>
</dbReference>
<dbReference type="NCBIfam" id="NF041359">
    <property type="entry name" value="GntG_guanitoxin"/>
    <property type="match status" value="1"/>
</dbReference>
<dbReference type="EMBL" id="BNAG01000001">
    <property type="protein sequence ID" value="GHE51169.1"/>
    <property type="molecule type" value="Genomic_DNA"/>
</dbReference>
<evidence type="ECO:0000313" key="5">
    <source>
        <dbReference type="EMBL" id="GHE51169.1"/>
    </source>
</evidence>
<reference evidence="6" key="1">
    <citation type="journal article" date="2019" name="Int. J. Syst. Evol. Microbiol.">
        <title>The Global Catalogue of Microorganisms (GCM) 10K type strain sequencing project: providing services to taxonomists for standard genome sequencing and annotation.</title>
        <authorList>
            <consortium name="The Broad Institute Genomics Platform"/>
            <consortium name="The Broad Institute Genome Sequencing Center for Infectious Disease"/>
            <person name="Wu L."/>
            <person name="Ma J."/>
        </authorList>
    </citation>
    <scope>NUCLEOTIDE SEQUENCE [LARGE SCALE GENOMIC DNA]</scope>
    <source>
        <strain evidence="6">CGMCC 1.15111</strain>
    </source>
</reference>
<dbReference type="PIRSF" id="PIRSF017617">
    <property type="entry name" value="Thr_aldolase"/>
    <property type="match status" value="1"/>
</dbReference>
<evidence type="ECO:0000259" key="4">
    <source>
        <dbReference type="Pfam" id="PF01212"/>
    </source>
</evidence>
<dbReference type="InterPro" id="IPR015422">
    <property type="entry name" value="PyrdxlP-dep_Trfase_small"/>
</dbReference>
<protein>
    <submittedName>
        <fullName evidence="5">Threonine aldolase</fullName>
    </submittedName>
</protein>
<dbReference type="InterPro" id="IPR001597">
    <property type="entry name" value="ArAA_b-elim_lyase/Thr_aldolase"/>
</dbReference>
<dbReference type="InterPro" id="IPR015421">
    <property type="entry name" value="PyrdxlP-dep_Trfase_major"/>
</dbReference>